<dbReference type="RefSeq" id="XP_022383017.1">
    <property type="nucleotide sequence ID" value="XM_022539101.1"/>
</dbReference>
<proteinExistence type="predicted"/>
<gene>
    <name evidence="2" type="ORF">ABOM_011973</name>
</gene>
<dbReference type="SUPFAM" id="SSF88697">
    <property type="entry name" value="PUA domain-like"/>
    <property type="match status" value="1"/>
</dbReference>
<evidence type="ECO:0000313" key="2">
    <source>
        <dbReference type="EMBL" id="OGM39300.1"/>
    </source>
</evidence>
<feature type="region of interest" description="Disordered" evidence="1">
    <location>
        <begin position="145"/>
        <end position="235"/>
    </location>
</feature>
<dbReference type="OrthoDB" id="2149705at2759"/>
<keyword evidence="3" id="KW-1185">Reference proteome</keyword>
<organism evidence="2 3">
    <name type="scientific">Aspergillus bombycis</name>
    <dbReference type="NCBI Taxonomy" id="109264"/>
    <lineage>
        <taxon>Eukaryota</taxon>
        <taxon>Fungi</taxon>
        <taxon>Dikarya</taxon>
        <taxon>Ascomycota</taxon>
        <taxon>Pezizomycotina</taxon>
        <taxon>Eurotiomycetes</taxon>
        <taxon>Eurotiomycetidae</taxon>
        <taxon>Eurotiales</taxon>
        <taxon>Aspergillaceae</taxon>
        <taxon>Aspergillus</taxon>
    </lineage>
</organism>
<protein>
    <submittedName>
        <fullName evidence="2">Uncharacterized protein</fullName>
    </submittedName>
</protein>
<accession>A0A1F7ZIM9</accession>
<evidence type="ECO:0000313" key="3">
    <source>
        <dbReference type="Proteomes" id="UP000179179"/>
    </source>
</evidence>
<dbReference type="Proteomes" id="UP000179179">
    <property type="component" value="Unassembled WGS sequence"/>
</dbReference>
<name>A0A1F7ZIM9_9EURO</name>
<sequence>MAKAKASSREDIFMSIKPEHMQNISTGAKNHEYRRYLLPSSVRRIWFYTTAPESRIAHVARVSHGKVPGEVPENGGIGNEDFNAGKKVSKYGYEILDLWRLKEPIRLKMALSEGYLNGAPQKYCWVPPKLLERCLLDDQDHIIPKVSEERPVESTKNNNPEQPEDRSIKRRKEDDLKAPEEHHVESTKKDDLAELEERPIEKTTKEGLNEPKKTSSSTGRKRKISEFFTPSNPTK</sequence>
<dbReference type="InterPro" id="IPR015947">
    <property type="entry name" value="PUA-like_sf"/>
</dbReference>
<dbReference type="GeneID" id="34455363"/>
<reference evidence="2 3" key="1">
    <citation type="journal article" date="2016" name="Genome Biol. Evol.">
        <title>Draft genome sequence of an aflatoxigenic Aspergillus species, A. bombycis.</title>
        <authorList>
            <person name="Moore G.G."/>
            <person name="Mack B.M."/>
            <person name="Beltz S.B."/>
            <person name="Gilbert M.K."/>
        </authorList>
    </citation>
    <scope>NUCLEOTIDE SEQUENCE [LARGE SCALE GENOMIC DNA]</scope>
    <source>
        <strain evidence="3">NRRL 26010</strain>
    </source>
</reference>
<dbReference type="EMBL" id="LYCR01000223">
    <property type="protein sequence ID" value="OGM39300.1"/>
    <property type="molecule type" value="Genomic_DNA"/>
</dbReference>
<dbReference type="AlphaFoldDB" id="A0A1F7ZIM9"/>
<comment type="caution">
    <text evidence="2">The sequence shown here is derived from an EMBL/GenBank/DDBJ whole genome shotgun (WGS) entry which is preliminary data.</text>
</comment>
<evidence type="ECO:0000256" key="1">
    <source>
        <dbReference type="SAM" id="MobiDB-lite"/>
    </source>
</evidence>
<feature type="compositionally biased region" description="Basic and acidic residues" evidence="1">
    <location>
        <begin position="163"/>
        <end position="213"/>
    </location>
</feature>